<organism evidence="3">
    <name type="scientific">blood disease bacterium R229</name>
    <dbReference type="NCBI Taxonomy" id="741978"/>
    <lineage>
        <taxon>Bacteria</taxon>
        <taxon>Pseudomonadati</taxon>
        <taxon>Pseudomonadota</taxon>
        <taxon>Betaproteobacteria</taxon>
        <taxon>Burkholderiales</taxon>
        <taxon>Burkholderiaceae</taxon>
        <taxon>Ralstonia</taxon>
        <taxon>Ralstonia solanacearum species complex</taxon>
    </lineage>
</organism>
<dbReference type="Gene3D" id="2.160.20.10">
    <property type="entry name" value="Single-stranded right-handed beta-helix, Pectin lyase-like"/>
    <property type="match status" value="1"/>
</dbReference>
<accession>G2ZUG4</accession>
<dbReference type="InterPro" id="IPR010069">
    <property type="entry name" value="CdiA_FHA1_rpt"/>
</dbReference>
<dbReference type="InterPro" id="IPR008638">
    <property type="entry name" value="FhaB/CdiA-like_TPS"/>
</dbReference>
<dbReference type="Pfam" id="PF13332">
    <property type="entry name" value="Fil_haemagg_2"/>
    <property type="match status" value="3"/>
</dbReference>
<dbReference type="NCBIfam" id="TIGR01731">
    <property type="entry name" value="fil_hemag_20aa"/>
    <property type="match status" value="28"/>
</dbReference>
<dbReference type="Pfam" id="PF05860">
    <property type="entry name" value="TPS"/>
    <property type="match status" value="1"/>
</dbReference>
<feature type="compositionally biased region" description="Gly residues" evidence="1">
    <location>
        <begin position="2606"/>
        <end position="2622"/>
    </location>
</feature>
<sequence>MNKHLYRIVFNKTRGLLMVVAENVASDGKQAGTSDAPRAGGVLATVRPLCFSILLAFGLVGSLAQAQIVADPGAPRGQQPTVLNAANGVPVVNIQTPSTGGVSRNTYGQFDVNQQGAILNNARTSTQTQLGGWVQGNPWLATGTARVILNEVNSSNPSQLRGYVEVAGDRAQVVIANPAGISCDGCGFINSNRVTLTTGTPILNGGNLDGYRVQNGTVSITGGGLDTSRADYTDIIARSVQVNAGIWANTLKVSAGANEVSADHGQTTAIAGTGPAPSYGIDVASLGGMYAGKITLVGTEAGVGVRNAGQIGASAGDVTVTADGRLENSGRITASGNVHADTGGGIANAGTVYAQGDAQLATRGNVVNTGVIAAQGNTTVAATGAASTIDSQAGSVLGAGLRDDGTLGGAGALQLSATGQLQAHGQNLAGADLTAGAAAISLADSRTAARNITLTASSGDLDASRATISAAQAWTANAAGTLRTDGANVSADRLALTAHDLSNVQGQLVQAGTSDLSIRLPGQLDNTGGRIAANSANLSLGAQTLVNTGGRIEHAGTGTLVMDVGTLSGERGVIGTNGALQLTAQSATLDAGQTSADTLQIRAGTLSNRSGQISQTGTGDASIQASASLDNTGGLIAANGPNLALDAPTLINADGRIAHAGTGTLAIHATTVDGARGTIAGNGALTLNAQSVTLDGGQTTAGNLTIDAATLSNRSGQLVQTGTGAASIQATERLDNTGGRLATNGTDLALGTSTLTNTDGRIEHAGTGALDITATTVDGARGTIASNGTLTLHAQAATLDGGQTTAARLQVDTATLSNRSGQLVQTGSGAASVRATTLLDNTGGTLAGNGDMAIAAGRLVNQGGTLQATGPSALAVTATGQIDNSAQGKIGAGGTATVSAASLSNATGTLTAGDALQVQASGALDNSQGVLAANRDVSVTAASVVNAAGRIGSVQGGTLVAASQGGVNNAAGRVEAAQALTIAGNGIANTDGVVAGQDVRLDSRAQALDNTRGTVAARGLLDVQSGQLTNDAGMLQAAGALTIDTHGQTLLNTHSGTTGGILGQDAVTLHTGNLDNSAGFIGANGDLKATAAQITNAQGGQISGAKTIELTSTGLDNRGGTIQAMGNVTADAGSGTLDNSGSLMRSGATLDVRAGTVVNAGTQGTNQGLEGQNVALTADQINNQGGAIRADQALTLTGSGTLNNAQGLISSGQSVQVQDRNPGAKTQSVLNTSGTFIAGKSLGVDSAGLSGDGRILSQGDLGLNLSGDFTNTGELQANGNATVKTSGTLTNQSALKAGNTLTVSAGNIDNTASGEISAGTTNLTATGTLTNRGLIDGGNTNIDAGTVNNLGTGRIYGDHVGIQAGTVNNDVENGTAATIAARNRLDIGAQTLNNREHALIFSGGDMAIGGALDSNRVATGAAGTVNNNSASIESLGSLTLAANQVNNTNEHFSTAVQSQGTQHIVEYQGDGAANRYKPGDPGVYIYNDESDHLHTPEGSYESWHKYEYDRSTSTTVITGSDPGKITSAGAMRIDAGTLLNDKSQIIAGGTLSANVGSLQNTEVTGQQTVTDAGTATSYWRHQKKGRDDTGSSSTAYTPPAAISDIRLTPTVYKDNTATSGSGTQVGTLTVGSVTQDAQSAGVASVAIGAGRTVSSVTQGMQGIGSVGAGRPVGAITEVTAITPAAGGQSLVVRTGGVNTTLPNNSLFHLNPNLGGSYLIETDPRFASYRTWLSSDTMLTQLRADPAQTQKRLGDGFYEQKLIREQIAQLTGRRFLDGYSSDEAQYRALIDNGVTYAKAWGLRPGVELTAAQMAQLTSDIVWLVEKDVTLPNGQTTRALVPQVYVHVKPGDLDGSGALIAGQSVNLNLSGDLVNQGSIAGRDVVSITAENVKNLGGRITGGDVAVRARTDLDNLGGIIDANNSLSAIAGRDLNVTTTTRSNSNAQGSITNVSRIAGLYVTAPSGGTLVASAGRDLTLSGAQIGNASTGGQTVVAAARDLNLGTVNTSSSQSLAWDGKNWRKDSTQQEVGSSIQTSGDLRLSAGNDLNARGASVTSEQGALVATAGNNVNLTAAQTTRDVDEAHQFKGSSSWFSKKTITTRNTLSETTTQGTTFSGNTTYVQAGNDINVKGSNVVSTEGTTLIAKHDVNIESATNSTTERHLREEKKSGLFSSGGIGFTIGTQQQSQDNQDARTTAAASTVGSTNGNVAIGAGNHYQQVGSNVVAPQGDITIQAKKVDILEAQETSHSTQETQFKQSGLTVAVTAPVIAAIQTAQQMGRAAGQTSDGRMKVLAGATTALAGKNAADAVAADPKSGGGVSISITVGGSKSQSKTTQDATQAAGSKVAAGGNVSIQATGAGQDSTLTVQGSDIKGGGDVSLKADGDINLLAARNASEMHRSSSSVSGGVGVAISLGSNGAAFGVTANASASRGKGEGSDVSWTNTHVSAGNTLTLESGGNTNLKGAVATGKQVVANVGGDLNIESLQDTSTYHTKDQSIGGSVTVGFGFSGSANFSQQKIDSDFASVTEQSGIKAGDKGFQVNVRGNTDLKGAVIASTDKAVQDGANSLTTATLTQSEIHNRAEYSASSIGIGGGYSYGGGGMMPVGGGGGGGSGGGNNTTAGGVGTNQQGQATTGGDKVPGSNLPTSGSWSATPPVVMGASGSGSSVTGSGISGGAIHITDGAKQQALTGKDGEQTVASINRNVSTERDSSNALKPIFNEQEIQAGFEITGAFLREAGTFIGNRAKEAQDKERLAKDPKAKNPDGTPVTDEQRVQYAKEAQELKDTWGPGGTYRQIATALMAGAGGNVTGGMGNFVQNASVAYLQELGANQVKQIADALDSDTARAALHAVVGCAGAAASSQSCASGALGAAGGSIINNLLDQINKDKLTPEEKEARSNLVSSLIAGITAAAGGNAVTATNAARIETENNRLATSAEVKRIHQLSQGDPRKEARLTAAACALLHCEREYPEGSEAYNFYKRLSDAGNSPELAQERLLLESQKGFQIRGGLITGLRVEPLFQYNPIIDNVADAATRVDNTYQLSTRAMGGLQAAGGTATAIAGGTITAGGAASCGPTAGAGCLAAAGGVALSFWGLDQAKAGVATMISGQPQATVGGIVLQQVFGISPQAAELLYGVAGGVAGIAADAALAKQAGTVLAPTTRAASNPADLLPNTSTRVLTETEARNLGGQNQGLIYVTETPRGGTAAQEFQAGTTGAFSDLAAGKPAVPALRYDNPNTNGVNFVKFDGIEKAADGTNVLLIDAKTKLAIWNDATQKSTLDTMRRVQSALEQNPGYKVVYEFQNAKVAEQARSFISERGLGNVISVRVRTQ</sequence>
<feature type="domain" description="Filamentous haemagglutinin FhaB/tRNA nuclease CdiA-like TPS" evidence="2">
    <location>
        <begin position="86"/>
        <end position="206"/>
    </location>
</feature>
<evidence type="ECO:0000259" key="2">
    <source>
        <dbReference type="SMART" id="SM00912"/>
    </source>
</evidence>
<dbReference type="GO" id="GO:0003824">
    <property type="term" value="F:catalytic activity"/>
    <property type="evidence" value="ECO:0007669"/>
    <property type="project" value="UniProtKB-ARBA"/>
</dbReference>
<reference evidence="3" key="2">
    <citation type="submission" date="2011-04" db="EMBL/GenBank/DDBJ databases">
        <authorList>
            <person name="Genoscope - CEA"/>
        </authorList>
    </citation>
    <scope>NUCLEOTIDE SEQUENCE</scope>
    <source>
        <strain evidence="3">R229</strain>
    </source>
</reference>
<dbReference type="InterPro" id="IPR012334">
    <property type="entry name" value="Pectin_lyas_fold"/>
</dbReference>
<dbReference type="Pfam" id="PF13018">
    <property type="entry name" value="ESPR"/>
    <property type="match status" value="1"/>
</dbReference>
<reference evidence="3" key="1">
    <citation type="journal article" date="2011" name="PLoS ONE">
        <title>Ralstonia syzygii, the Blood Disease Bacterium and some Asian R. solanacearum strains form a single genomic species despite divergent lifestyles.</title>
        <authorList>
            <person name="Remenant B."/>
            <person name="de Cambiaire J.C."/>
            <person name="Cellier G."/>
            <person name="Jacobs J.M."/>
            <person name="Mangenot S."/>
            <person name="Barbe V."/>
            <person name="Lajus A."/>
            <person name="Vallenet D."/>
            <person name="Medigue C."/>
            <person name="Fegan M."/>
            <person name="Allen C."/>
            <person name="Prior P."/>
        </authorList>
    </citation>
    <scope>NUCLEOTIDE SEQUENCE</scope>
    <source>
        <strain evidence="3">R229</strain>
    </source>
</reference>
<dbReference type="SUPFAM" id="SSF51126">
    <property type="entry name" value="Pectin lyase-like"/>
    <property type="match status" value="1"/>
</dbReference>
<dbReference type="InterPro" id="IPR011050">
    <property type="entry name" value="Pectin_lyase_fold/virulence"/>
</dbReference>
<feature type="region of interest" description="Disordered" evidence="1">
    <location>
        <begin position="2606"/>
        <end position="2639"/>
    </location>
</feature>
<proteinExistence type="predicted"/>
<dbReference type="InterPro" id="IPR024973">
    <property type="entry name" value="ESPR"/>
</dbReference>
<dbReference type="InterPro" id="IPR008619">
    <property type="entry name" value="Filamentous_hemagglutn_rpt"/>
</dbReference>
<feature type="region of interest" description="Disordered" evidence="1">
    <location>
        <begin position="2741"/>
        <end position="2769"/>
    </location>
</feature>
<protein>
    <recommendedName>
        <fullName evidence="2">Filamentous haemagglutinin FhaB/tRNA nuclease CdiA-like TPS domain-containing protein</fullName>
    </recommendedName>
</protein>
<feature type="region of interest" description="Disordered" evidence="1">
    <location>
        <begin position="1579"/>
        <end position="1600"/>
    </location>
</feature>
<feature type="compositionally biased region" description="Basic and acidic residues" evidence="1">
    <location>
        <begin position="2741"/>
        <end position="2759"/>
    </location>
</feature>
<dbReference type="SMART" id="SM00912">
    <property type="entry name" value="Haemagg_act"/>
    <property type="match status" value="1"/>
</dbReference>
<dbReference type="InterPro" id="IPR025157">
    <property type="entry name" value="Hemagglutinin_rpt"/>
</dbReference>
<dbReference type="NCBIfam" id="TIGR01901">
    <property type="entry name" value="adhes_NPXG"/>
    <property type="match status" value="1"/>
</dbReference>
<dbReference type="EMBL" id="FR854078">
    <property type="protein sequence ID" value="CCA82677.1"/>
    <property type="molecule type" value="Genomic_DNA"/>
</dbReference>
<evidence type="ECO:0000256" key="1">
    <source>
        <dbReference type="SAM" id="MobiDB-lite"/>
    </source>
</evidence>
<dbReference type="Pfam" id="PF05594">
    <property type="entry name" value="Fil_haemagg"/>
    <property type="match status" value="11"/>
</dbReference>
<feature type="compositionally biased region" description="Low complexity" evidence="1">
    <location>
        <begin position="2623"/>
        <end position="2633"/>
    </location>
</feature>
<name>G2ZUG4_9RALS</name>
<gene>
    <name evidence="3" type="ORF">BDB_mp20002</name>
</gene>
<evidence type="ECO:0000313" key="3">
    <source>
        <dbReference type="EMBL" id="CCA82677.1"/>
    </source>
</evidence>